<dbReference type="RefSeq" id="XP_066070671.1">
    <property type="nucleotide sequence ID" value="XM_066214574.1"/>
</dbReference>
<feature type="region of interest" description="Disordered" evidence="1">
    <location>
        <begin position="66"/>
        <end position="116"/>
    </location>
</feature>
<feature type="compositionally biased region" description="Polar residues" evidence="1">
    <location>
        <begin position="161"/>
        <end position="247"/>
    </location>
</feature>
<dbReference type="Proteomes" id="UP000094043">
    <property type="component" value="Chromosome 6"/>
</dbReference>
<proteinExistence type="predicted"/>
<feature type="transmembrane region" description="Helical" evidence="2">
    <location>
        <begin position="416"/>
        <end position="439"/>
    </location>
</feature>
<feature type="region of interest" description="Disordered" evidence="1">
    <location>
        <begin position="456"/>
        <end position="503"/>
    </location>
</feature>
<dbReference type="EMBL" id="CP143789">
    <property type="protein sequence ID" value="WVN89971.1"/>
    <property type="molecule type" value="Genomic_DNA"/>
</dbReference>
<evidence type="ECO:0000313" key="4">
    <source>
        <dbReference type="Proteomes" id="UP000094043"/>
    </source>
</evidence>
<evidence type="ECO:0000313" key="3">
    <source>
        <dbReference type="EMBL" id="WVN89971.1"/>
    </source>
</evidence>
<feature type="compositionally biased region" description="Polar residues" evidence="1">
    <location>
        <begin position="107"/>
        <end position="116"/>
    </location>
</feature>
<keyword evidence="2" id="KW-0812">Transmembrane</keyword>
<feature type="compositionally biased region" description="Polar residues" evidence="1">
    <location>
        <begin position="285"/>
        <end position="319"/>
    </location>
</feature>
<sequence length="722" mass="77061">MKCKDFNNRYRNLYIGLILSQVLLGETVLGRSVEYGGENRLLIRQAETSAGANSVSQSVPPVTVDSAHNSWDNFNNTNTQTSVPLTAQSTPVTASGQQKGTGGQSQPLPSLTTGADGTLHWQSQIIAGDKPGASGKDSSDPAATSTTVINSQVITETKYQVSNTNAGDNGSVFTTSTSQTKSTNLANPTQTNTSPKSLATTSVSSPSDLSLTGSPTKDSSQTTNSSDRVKQTTTRTTSGADILTSGNPTTDPQGGVTTTTRDKGTVNSTGAYATSQGKPIGGVDTSASTKKPTTEVTPKGSVTDNHNGIVVTNGQNTTSKVKETASDYHLTGPTDSASTSDGKSNKDLNPDQSTLTPTPSASNTGINSESETTYVSGSVTLTGQDAVAALAAQHSEDKSQNGIDTEKKPKDEGKGLSSIAIVGIVGGVLVAIVLLYLMWYQWRKKQIRKSLGEEISDDPEFDEDEKQRRQTRSSFGAEEPFTPLSRSGGVRPSKYGDDRTTYYSDRHTMAPTEWDEEHLYYNGHEEEETVTRNGRNQYGLTQYGEGMTAALAEDMYPGAPQTARTAVTNQDLAQNPFAPPPPVPRVPSVYNDTRGVTTRAADSVHTQPHLPHQRRTEYGVSMYDAYDGQDLRPQTPFSEPATSNLLPWLKKDGHAQAPPVLPVDPYFVDGMNGDNINVNNIIYEHDVPKAPPRAVMAQTPVAMGAPMGFQSELHDAPIPAFR</sequence>
<feature type="compositionally biased region" description="Basic and acidic residues" evidence="1">
    <location>
        <begin position="394"/>
        <end position="413"/>
    </location>
</feature>
<name>A0AAJ8M3U1_9TREE</name>
<feature type="region of interest" description="Disordered" evidence="1">
    <location>
        <begin position="391"/>
        <end position="413"/>
    </location>
</feature>
<reference evidence="3" key="1">
    <citation type="submission" date="2016-06" db="EMBL/GenBank/DDBJ databases">
        <authorList>
            <person name="Cuomo C."/>
            <person name="Litvintseva A."/>
            <person name="Heitman J."/>
            <person name="Chen Y."/>
            <person name="Sun S."/>
            <person name="Springer D."/>
            <person name="Dromer F."/>
            <person name="Young S."/>
            <person name="Zeng Q."/>
            <person name="Chapman S."/>
            <person name="Gujja S."/>
            <person name="Saif S."/>
            <person name="Birren B."/>
        </authorList>
    </citation>
    <scope>NUCLEOTIDE SEQUENCE</scope>
    <source>
        <strain evidence="3">CBS 7841</strain>
    </source>
</reference>
<dbReference type="AlphaFoldDB" id="A0AAJ8M3U1"/>
<keyword evidence="4" id="KW-1185">Reference proteome</keyword>
<evidence type="ECO:0000256" key="2">
    <source>
        <dbReference type="SAM" id="Phobius"/>
    </source>
</evidence>
<dbReference type="GeneID" id="91089410"/>
<feature type="compositionally biased region" description="Low complexity" evidence="1">
    <location>
        <begin position="248"/>
        <end position="259"/>
    </location>
</feature>
<keyword evidence="2" id="KW-0472">Membrane</keyword>
<feature type="compositionally biased region" description="Polar residues" evidence="1">
    <location>
        <begin position="265"/>
        <end position="277"/>
    </location>
</feature>
<accession>A0AAJ8M3U1</accession>
<feature type="region of interest" description="Disordered" evidence="1">
    <location>
        <begin position="161"/>
        <end position="369"/>
    </location>
</feature>
<dbReference type="KEGG" id="cdep:91089410"/>
<feature type="region of interest" description="Disordered" evidence="1">
    <location>
        <begin position="128"/>
        <end position="148"/>
    </location>
</feature>
<reference evidence="3" key="3">
    <citation type="submission" date="2024-01" db="EMBL/GenBank/DDBJ databases">
        <authorList>
            <person name="Coelho M.A."/>
            <person name="David-Palma M."/>
            <person name="Shea T."/>
            <person name="Sun S."/>
            <person name="Cuomo C.A."/>
            <person name="Heitman J."/>
        </authorList>
    </citation>
    <scope>NUCLEOTIDE SEQUENCE</scope>
    <source>
        <strain evidence="3">CBS 7841</strain>
    </source>
</reference>
<feature type="compositionally biased region" description="Basic and acidic residues" evidence="1">
    <location>
        <begin position="494"/>
        <end position="503"/>
    </location>
</feature>
<feature type="compositionally biased region" description="Polar residues" evidence="1">
    <location>
        <begin position="350"/>
        <end position="369"/>
    </location>
</feature>
<feature type="compositionally biased region" description="Polar residues" evidence="1">
    <location>
        <begin position="66"/>
        <end position="94"/>
    </location>
</feature>
<feature type="compositionally biased region" description="Polar residues" evidence="1">
    <location>
        <begin position="333"/>
        <end position="342"/>
    </location>
</feature>
<evidence type="ECO:0000256" key="1">
    <source>
        <dbReference type="SAM" id="MobiDB-lite"/>
    </source>
</evidence>
<protein>
    <submittedName>
        <fullName evidence="3">Uncharacterized protein</fullName>
    </submittedName>
</protein>
<reference evidence="3" key="2">
    <citation type="journal article" date="2022" name="Elife">
        <title>Obligate sexual reproduction of a homothallic fungus closely related to the Cryptococcus pathogenic species complex.</title>
        <authorList>
            <person name="Passer A.R."/>
            <person name="Clancey S.A."/>
            <person name="Shea T."/>
            <person name="David-Palma M."/>
            <person name="Averette A.F."/>
            <person name="Boekhout T."/>
            <person name="Porcel B.M."/>
            <person name="Nowrousian M."/>
            <person name="Cuomo C.A."/>
            <person name="Sun S."/>
            <person name="Heitman J."/>
            <person name="Coelho M.A."/>
        </authorList>
    </citation>
    <scope>NUCLEOTIDE SEQUENCE</scope>
    <source>
        <strain evidence="3">CBS 7841</strain>
    </source>
</reference>
<gene>
    <name evidence="3" type="ORF">L203_105201</name>
</gene>
<keyword evidence="2" id="KW-1133">Transmembrane helix</keyword>
<organism evidence="3 4">
    <name type="scientific">Cryptococcus depauperatus CBS 7841</name>
    <dbReference type="NCBI Taxonomy" id="1295531"/>
    <lineage>
        <taxon>Eukaryota</taxon>
        <taxon>Fungi</taxon>
        <taxon>Dikarya</taxon>
        <taxon>Basidiomycota</taxon>
        <taxon>Agaricomycotina</taxon>
        <taxon>Tremellomycetes</taxon>
        <taxon>Tremellales</taxon>
        <taxon>Cryptococcaceae</taxon>
        <taxon>Cryptococcus</taxon>
    </lineage>
</organism>